<dbReference type="PANTHER" id="PTHR43731:SF14">
    <property type="entry name" value="PRESENILIN-ASSOCIATED RHOMBOID-LIKE PROTEIN, MITOCHONDRIAL"/>
    <property type="match status" value="1"/>
</dbReference>
<dbReference type="AlphaFoldDB" id="A0A8J7H2J8"/>
<dbReference type="PANTHER" id="PTHR43731">
    <property type="entry name" value="RHOMBOID PROTEASE"/>
    <property type="match status" value="1"/>
</dbReference>
<dbReference type="Pfam" id="PF01694">
    <property type="entry name" value="Rhomboid"/>
    <property type="match status" value="1"/>
</dbReference>
<keyword evidence="9" id="KW-0645">Protease</keyword>
<accession>A0A8J7H2J8</accession>
<comment type="similarity">
    <text evidence="2">Belongs to the peptidase S54 family.</text>
</comment>
<dbReference type="SUPFAM" id="SSF144091">
    <property type="entry name" value="Rhomboid-like"/>
    <property type="match status" value="1"/>
</dbReference>
<keyword evidence="5 7" id="KW-1133">Transmembrane helix</keyword>
<gene>
    <name evidence="9" type="ORF">I5677_08980</name>
</gene>
<keyword evidence="10" id="KW-1185">Reference proteome</keyword>
<keyword evidence="3 7" id="KW-0812">Transmembrane</keyword>
<feature type="transmembrane region" description="Helical" evidence="7">
    <location>
        <begin position="236"/>
        <end position="257"/>
    </location>
</feature>
<comment type="caution">
    <text evidence="9">The sequence shown here is derived from an EMBL/GenBank/DDBJ whole genome shotgun (WGS) entry which is preliminary data.</text>
</comment>
<evidence type="ECO:0000313" key="10">
    <source>
        <dbReference type="Proteomes" id="UP000623269"/>
    </source>
</evidence>
<evidence type="ECO:0000256" key="2">
    <source>
        <dbReference type="ARBA" id="ARBA00009045"/>
    </source>
</evidence>
<name>A0A8J7H2J8_9FIRM</name>
<dbReference type="EMBL" id="JAEAGR010000008">
    <property type="protein sequence ID" value="MBH1941023.1"/>
    <property type="molecule type" value="Genomic_DNA"/>
</dbReference>
<dbReference type="InterPro" id="IPR050925">
    <property type="entry name" value="Rhomboid_protease_S54"/>
</dbReference>
<reference evidence="9" key="1">
    <citation type="submission" date="2020-12" db="EMBL/GenBank/DDBJ databases">
        <title>M. sibirica DSM 26468T genome.</title>
        <authorList>
            <person name="Thieme N."/>
            <person name="Rettenmaier R."/>
            <person name="Zverlov V."/>
            <person name="Liebl W."/>
        </authorList>
    </citation>
    <scope>NUCLEOTIDE SEQUENCE</scope>
    <source>
        <strain evidence="9">DSM 26468</strain>
    </source>
</reference>
<evidence type="ECO:0000259" key="8">
    <source>
        <dbReference type="Pfam" id="PF01694"/>
    </source>
</evidence>
<keyword evidence="4" id="KW-0378">Hydrolase</keyword>
<evidence type="ECO:0000256" key="3">
    <source>
        <dbReference type="ARBA" id="ARBA00022692"/>
    </source>
</evidence>
<evidence type="ECO:0000313" key="9">
    <source>
        <dbReference type="EMBL" id="MBH1941023.1"/>
    </source>
</evidence>
<protein>
    <submittedName>
        <fullName evidence="9">Rhomboid family intramembrane serine protease</fullName>
    </submittedName>
</protein>
<evidence type="ECO:0000256" key="7">
    <source>
        <dbReference type="SAM" id="Phobius"/>
    </source>
</evidence>
<dbReference type="GO" id="GO:0016020">
    <property type="term" value="C:membrane"/>
    <property type="evidence" value="ECO:0007669"/>
    <property type="project" value="UniProtKB-SubCell"/>
</dbReference>
<keyword evidence="6 7" id="KW-0472">Membrane</keyword>
<dbReference type="InterPro" id="IPR035952">
    <property type="entry name" value="Rhomboid-like_sf"/>
</dbReference>
<evidence type="ECO:0000256" key="1">
    <source>
        <dbReference type="ARBA" id="ARBA00004141"/>
    </source>
</evidence>
<feature type="transmembrane region" description="Helical" evidence="7">
    <location>
        <begin position="325"/>
        <end position="343"/>
    </location>
</feature>
<sequence length="435" mass="50080">MRIADSLINQLILMGYKKVNLSTDNIALLYLPDSSRVIIVALFRVYKGDEITEDDYKQILNQIKTKFTEHGYQESHLLSIIFTGNPDKVKHLCVDMDVHWLINVDEARLLIYENQSTDYYGIKQIIEDLIDKIYYNKQILQYNSGNDNGYEKEQDRHTMEDKDEYRELWKRNNSGDQLSNNGDGRGKDTIIYDTTLMKADNNPNNEYKTIDPYIDYYNEEENEQNRSSDSYHGVKLGWLSLFNTIIILLNILIYLAVYHTHIFGESNQAIAGGALSWYFVKEEEEYYRILTSMFLHSDFSHLINNMLVLFFVGDNLERAAGKIRYLLFYFGSGIIAGISSIGYNMRKDGYNYTFSVGASGAIFGVVGAMVYILIANKGRLEDISSRQIILFTIFSLYGGFFSSRIDNAAHIGGFMAGLLLAVVLYRKPKKKYILE</sequence>
<feature type="domain" description="Peptidase S54 rhomboid" evidence="8">
    <location>
        <begin position="284"/>
        <end position="426"/>
    </location>
</feature>
<dbReference type="GO" id="GO:0004252">
    <property type="term" value="F:serine-type endopeptidase activity"/>
    <property type="evidence" value="ECO:0007669"/>
    <property type="project" value="InterPro"/>
</dbReference>
<dbReference type="GO" id="GO:0006508">
    <property type="term" value="P:proteolysis"/>
    <property type="evidence" value="ECO:0007669"/>
    <property type="project" value="UniProtKB-KW"/>
</dbReference>
<dbReference type="Proteomes" id="UP000623269">
    <property type="component" value="Unassembled WGS sequence"/>
</dbReference>
<feature type="transmembrane region" description="Helical" evidence="7">
    <location>
        <begin position="349"/>
        <end position="374"/>
    </location>
</feature>
<dbReference type="RefSeq" id="WP_197661250.1">
    <property type="nucleotide sequence ID" value="NZ_JAEAGR010000008.1"/>
</dbReference>
<dbReference type="InterPro" id="IPR022764">
    <property type="entry name" value="Peptidase_S54_rhomboid_dom"/>
</dbReference>
<feature type="transmembrane region" description="Helical" evidence="7">
    <location>
        <begin position="386"/>
        <end position="402"/>
    </location>
</feature>
<comment type="subcellular location">
    <subcellularLocation>
        <location evidence="1">Membrane</location>
        <topology evidence="1">Multi-pass membrane protein</topology>
    </subcellularLocation>
</comment>
<evidence type="ECO:0000256" key="6">
    <source>
        <dbReference type="ARBA" id="ARBA00023136"/>
    </source>
</evidence>
<feature type="transmembrane region" description="Helical" evidence="7">
    <location>
        <begin position="286"/>
        <end position="313"/>
    </location>
</feature>
<evidence type="ECO:0000256" key="5">
    <source>
        <dbReference type="ARBA" id="ARBA00022989"/>
    </source>
</evidence>
<dbReference type="Gene3D" id="1.20.1540.10">
    <property type="entry name" value="Rhomboid-like"/>
    <property type="match status" value="1"/>
</dbReference>
<feature type="transmembrane region" description="Helical" evidence="7">
    <location>
        <begin position="408"/>
        <end position="425"/>
    </location>
</feature>
<proteinExistence type="inferred from homology"/>
<evidence type="ECO:0000256" key="4">
    <source>
        <dbReference type="ARBA" id="ARBA00022801"/>
    </source>
</evidence>
<organism evidence="9 10">
    <name type="scientific">Mobilitalea sibirica</name>
    <dbReference type="NCBI Taxonomy" id="1462919"/>
    <lineage>
        <taxon>Bacteria</taxon>
        <taxon>Bacillati</taxon>
        <taxon>Bacillota</taxon>
        <taxon>Clostridia</taxon>
        <taxon>Lachnospirales</taxon>
        <taxon>Lachnospiraceae</taxon>
        <taxon>Mobilitalea</taxon>
    </lineage>
</organism>